<evidence type="ECO:0000259" key="2">
    <source>
        <dbReference type="PROSITE" id="PS50181"/>
    </source>
</evidence>
<dbReference type="OrthoDB" id="693760at2759"/>
<dbReference type="Pfam" id="PF00646">
    <property type="entry name" value="F-box"/>
    <property type="match status" value="1"/>
</dbReference>
<organism evidence="3 4">
    <name type="scientific">Digitaria exilis</name>
    <dbReference type="NCBI Taxonomy" id="1010633"/>
    <lineage>
        <taxon>Eukaryota</taxon>
        <taxon>Viridiplantae</taxon>
        <taxon>Streptophyta</taxon>
        <taxon>Embryophyta</taxon>
        <taxon>Tracheophyta</taxon>
        <taxon>Spermatophyta</taxon>
        <taxon>Magnoliopsida</taxon>
        <taxon>Liliopsida</taxon>
        <taxon>Poales</taxon>
        <taxon>Poaceae</taxon>
        <taxon>PACMAD clade</taxon>
        <taxon>Panicoideae</taxon>
        <taxon>Panicodae</taxon>
        <taxon>Paniceae</taxon>
        <taxon>Anthephorinae</taxon>
        <taxon>Digitaria</taxon>
    </lineage>
</organism>
<reference evidence="3" key="1">
    <citation type="submission" date="2020-07" db="EMBL/GenBank/DDBJ databases">
        <title>Genome sequence and genetic diversity analysis of an under-domesticated orphan crop, white fonio (Digitaria exilis).</title>
        <authorList>
            <person name="Bennetzen J.L."/>
            <person name="Chen S."/>
            <person name="Ma X."/>
            <person name="Wang X."/>
            <person name="Yssel A.E.J."/>
            <person name="Chaluvadi S.R."/>
            <person name="Johnson M."/>
            <person name="Gangashetty P."/>
            <person name="Hamidou F."/>
            <person name="Sanogo M.D."/>
            <person name="Zwaenepoel A."/>
            <person name="Wallace J."/>
            <person name="Van De Peer Y."/>
            <person name="Van Deynze A."/>
        </authorList>
    </citation>
    <scope>NUCLEOTIDE SEQUENCE</scope>
    <source>
        <tissue evidence="3">Leaves</tissue>
    </source>
</reference>
<dbReference type="Pfam" id="PF24758">
    <property type="entry name" value="LRR_At5g56370"/>
    <property type="match status" value="1"/>
</dbReference>
<dbReference type="InterPro" id="IPR055411">
    <property type="entry name" value="LRR_FXL15/At3g58940/PEG3-like"/>
</dbReference>
<evidence type="ECO:0000313" key="4">
    <source>
        <dbReference type="Proteomes" id="UP000636709"/>
    </source>
</evidence>
<gene>
    <name evidence="3" type="ORF">HU200_027892</name>
</gene>
<evidence type="ECO:0000313" key="3">
    <source>
        <dbReference type="EMBL" id="KAF8713911.1"/>
    </source>
</evidence>
<dbReference type="InterPro" id="IPR055312">
    <property type="entry name" value="FBL15-like"/>
</dbReference>
<name>A0A835ESZ4_9POAL</name>
<dbReference type="SUPFAM" id="SSF52047">
    <property type="entry name" value="RNI-like"/>
    <property type="match status" value="1"/>
</dbReference>
<dbReference type="InterPro" id="IPR001810">
    <property type="entry name" value="F-box_dom"/>
</dbReference>
<sequence length="575" mass="63025">METSGGDGEVSGKRAKPSSDNAGGGEEDRVSALPDDVLVLILRRLLTPEAARTSALSRRWRRVWTLLPELRFLYTQDCRQIRAALEAHEASLRCLFVGIRDAAPDSVAAWLPAAAAAARRISGQLVFHNIERGNDAQEEAEERGAFALPCLERATTASLHLGLLGLAVPPAGVFARLTELSLTRVRIHGPGKLGDAVSSPWCPCLRKLTVSDAWGLDNLVIHSDSLRQVKLEDLHGLRQLTIVASALKDLDVTRCFMNNRKQLVASISAPQLVTLVWDDLYDPSFVHLGEMEHLQSLWPFFFLVYGEDSLLHNHACLSLVRRFKTIQSLTLALHYFWEIDDFDYLMEDMTMLPDITFLKLVVSANGHALGASAFHVLRMCSGIRRLMLSFLAPTNVEACILHPAAPEAQLLPRLPDLLSGGHRHGCGHESQEKEGGRAGAHRCGARSAPLNVELLGENWIVPTPTTTSDISRILSSHPGPGRRLSVVGGNSSAAAAMDGWLRSPALDGLQELKFHLEENLLRHCRLASAHHFASTLVVASFGCCVFFPDGDDDDDDDCREKTRKPIESSPRNGTS</sequence>
<dbReference type="SUPFAM" id="SSF81383">
    <property type="entry name" value="F-box domain"/>
    <property type="match status" value="1"/>
</dbReference>
<comment type="caution">
    <text evidence="3">The sequence shown here is derived from an EMBL/GenBank/DDBJ whole genome shotgun (WGS) entry which is preliminary data.</text>
</comment>
<dbReference type="PANTHER" id="PTHR34709:SF52">
    <property type="entry name" value="OS07G0548100 PROTEIN"/>
    <property type="match status" value="1"/>
</dbReference>
<dbReference type="Gene3D" id="1.20.1280.50">
    <property type="match status" value="1"/>
</dbReference>
<dbReference type="InterPro" id="IPR032675">
    <property type="entry name" value="LRR_dom_sf"/>
</dbReference>
<dbReference type="Proteomes" id="UP000636709">
    <property type="component" value="Unassembled WGS sequence"/>
</dbReference>
<dbReference type="PROSITE" id="PS50181">
    <property type="entry name" value="FBOX"/>
    <property type="match status" value="1"/>
</dbReference>
<dbReference type="AlphaFoldDB" id="A0A835ESZ4"/>
<feature type="domain" description="F-box" evidence="2">
    <location>
        <begin position="27"/>
        <end position="77"/>
    </location>
</feature>
<dbReference type="PANTHER" id="PTHR34709">
    <property type="entry name" value="OS10G0396666 PROTEIN"/>
    <property type="match status" value="1"/>
</dbReference>
<dbReference type="EMBL" id="JACEFO010001739">
    <property type="protein sequence ID" value="KAF8713911.1"/>
    <property type="molecule type" value="Genomic_DNA"/>
</dbReference>
<feature type="region of interest" description="Disordered" evidence="1">
    <location>
        <begin position="1"/>
        <end position="29"/>
    </location>
</feature>
<keyword evidence="4" id="KW-1185">Reference proteome</keyword>
<dbReference type="InterPro" id="IPR036047">
    <property type="entry name" value="F-box-like_dom_sf"/>
</dbReference>
<protein>
    <recommendedName>
        <fullName evidence="2">F-box domain-containing protein</fullName>
    </recommendedName>
</protein>
<feature type="region of interest" description="Disordered" evidence="1">
    <location>
        <begin position="551"/>
        <end position="575"/>
    </location>
</feature>
<feature type="compositionally biased region" description="Basic and acidic residues" evidence="1">
    <location>
        <begin position="426"/>
        <end position="436"/>
    </location>
</feature>
<feature type="region of interest" description="Disordered" evidence="1">
    <location>
        <begin position="422"/>
        <end position="442"/>
    </location>
</feature>
<evidence type="ECO:0000256" key="1">
    <source>
        <dbReference type="SAM" id="MobiDB-lite"/>
    </source>
</evidence>
<proteinExistence type="predicted"/>
<accession>A0A835ESZ4</accession>
<dbReference type="Gene3D" id="3.80.10.10">
    <property type="entry name" value="Ribonuclease Inhibitor"/>
    <property type="match status" value="1"/>
</dbReference>